<organism evidence="2 3">
    <name type="scientific">Cynara cardunculus var. scolymus</name>
    <name type="common">Globe artichoke</name>
    <name type="synonym">Cynara scolymus</name>
    <dbReference type="NCBI Taxonomy" id="59895"/>
    <lineage>
        <taxon>Eukaryota</taxon>
        <taxon>Viridiplantae</taxon>
        <taxon>Streptophyta</taxon>
        <taxon>Embryophyta</taxon>
        <taxon>Tracheophyta</taxon>
        <taxon>Spermatophyta</taxon>
        <taxon>Magnoliopsida</taxon>
        <taxon>eudicotyledons</taxon>
        <taxon>Gunneridae</taxon>
        <taxon>Pentapetalae</taxon>
        <taxon>asterids</taxon>
        <taxon>campanulids</taxon>
        <taxon>Asterales</taxon>
        <taxon>Asteraceae</taxon>
        <taxon>Carduoideae</taxon>
        <taxon>Cardueae</taxon>
        <taxon>Carduinae</taxon>
        <taxon>Cynara</taxon>
    </lineage>
</organism>
<dbReference type="Proteomes" id="UP000243975">
    <property type="component" value="Unassembled WGS sequence"/>
</dbReference>
<dbReference type="EMBL" id="LEKV01001812">
    <property type="protein sequence ID" value="KVI06517.1"/>
    <property type="molecule type" value="Genomic_DNA"/>
</dbReference>
<comment type="caution">
    <text evidence="2">The sequence shown here is derived from an EMBL/GenBank/DDBJ whole genome shotgun (WGS) entry which is preliminary data.</text>
</comment>
<evidence type="ECO:0000259" key="1">
    <source>
        <dbReference type="Pfam" id="PF07250"/>
    </source>
</evidence>
<protein>
    <recommendedName>
        <fullName evidence="1">Glyoxal oxidase N-terminal domain-containing protein</fullName>
    </recommendedName>
</protein>
<dbReference type="Pfam" id="PF07250">
    <property type="entry name" value="Glyoxal_oxid_N"/>
    <property type="match status" value="1"/>
</dbReference>
<dbReference type="STRING" id="59895.A0A103YCE0"/>
<dbReference type="InterPro" id="IPR009880">
    <property type="entry name" value="Glyoxal_oxidase_N"/>
</dbReference>
<proteinExistence type="predicted"/>
<accession>A0A103YCE0</accession>
<feature type="domain" description="Glyoxal oxidase N-terminal" evidence="1">
    <location>
        <begin position="122"/>
        <end position="166"/>
    </location>
</feature>
<dbReference type="PANTHER" id="PTHR32208:SF79">
    <property type="entry name" value="GALACTOSE OXIDASE"/>
    <property type="match status" value="1"/>
</dbReference>
<evidence type="ECO:0000313" key="2">
    <source>
        <dbReference type="EMBL" id="KVI06517.1"/>
    </source>
</evidence>
<evidence type="ECO:0000313" key="3">
    <source>
        <dbReference type="Proteomes" id="UP000243975"/>
    </source>
</evidence>
<keyword evidence="3" id="KW-1185">Reference proteome</keyword>
<dbReference type="AlphaFoldDB" id="A0A103YCE0"/>
<dbReference type="Gramene" id="KVI06517">
    <property type="protein sequence ID" value="KVI06517"/>
    <property type="gene ID" value="Ccrd_015135"/>
</dbReference>
<gene>
    <name evidence="2" type="ORF">Ccrd_015135</name>
</gene>
<name>A0A103YCE0_CYNCS</name>
<dbReference type="PANTHER" id="PTHR32208">
    <property type="entry name" value="SECRETED PROTEIN-RELATED"/>
    <property type="match status" value="1"/>
</dbReference>
<reference evidence="2 3" key="1">
    <citation type="journal article" date="2016" name="Sci. Rep.">
        <title>The genome sequence of the outbreeding globe artichoke constructed de novo incorporating a phase-aware low-pass sequencing strategy of F1 progeny.</title>
        <authorList>
            <person name="Scaglione D."/>
            <person name="Reyes-Chin-Wo S."/>
            <person name="Acquadro A."/>
            <person name="Froenicke L."/>
            <person name="Portis E."/>
            <person name="Beitel C."/>
            <person name="Tirone M."/>
            <person name="Mauro R."/>
            <person name="Lo Monaco A."/>
            <person name="Mauromicale G."/>
            <person name="Faccioli P."/>
            <person name="Cattivelli L."/>
            <person name="Rieseberg L."/>
            <person name="Michelmore R."/>
            <person name="Lanteri S."/>
        </authorList>
    </citation>
    <scope>NUCLEOTIDE SEQUENCE [LARGE SCALE GENOMIC DNA]</scope>
    <source>
        <strain evidence="2">2C</strain>
    </source>
</reference>
<sequence>MEKRYIPRLPSTDLQRVNVPPPDSTFLFHIKSLLPNLSTSGFQVEILDTEEPMGIPKELISVDRPDGRLRFQALIHSLVRLSLRHRLEIADKDPELQFKAPPCPVAGGSWSVLLPSIGISAMHMQLLPNNRVVMYDRTDFGISNISFPDGKCRPNSTDCSAHSIKCGYWHPQQKFIFSSPC</sequence>